<evidence type="ECO:0000313" key="3">
    <source>
        <dbReference type="Proteomes" id="UP001314205"/>
    </source>
</evidence>
<gene>
    <name evidence="2" type="ORF">PARMNEM_LOCUS2328</name>
</gene>
<dbReference type="EMBL" id="CAVLGL010000013">
    <property type="protein sequence ID" value="CAK1580543.1"/>
    <property type="molecule type" value="Genomic_DNA"/>
</dbReference>
<accession>A0AAV1KBS5</accession>
<keyword evidence="3" id="KW-1185">Reference proteome</keyword>
<dbReference type="Proteomes" id="UP001314205">
    <property type="component" value="Unassembled WGS sequence"/>
</dbReference>
<comment type="caution">
    <text evidence="2">The sequence shown here is derived from an EMBL/GenBank/DDBJ whole genome shotgun (WGS) entry which is preliminary data.</text>
</comment>
<feature type="coiled-coil region" evidence="1">
    <location>
        <begin position="115"/>
        <end position="170"/>
    </location>
</feature>
<organism evidence="2 3">
    <name type="scientific">Parnassius mnemosyne</name>
    <name type="common">clouded apollo</name>
    <dbReference type="NCBI Taxonomy" id="213953"/>
    <lineage>
        <taxon>Eukaryota</taxon>
        <taxon>Metazoa</taxon>
        <taxon>Ecdysozoa</taxon>
        <taxon>Arthropoda</taxon>
        <taxon>Hexapoda</taxon>
        <taxon>Insecta</taxon>
        <taxon>Pterygota</taxon>
        <taxon>Neoptera</taxon>
        <taxon>Endopterygota</taxon>
        <taxon>Lepidoptera</taxon>
        <taxon>Glossata</taxon>
        <taxon>Ditrysia</taxon>
        <taxon>Papilionoidea</taxon>
        <taxon>Papilionidae</taxon>
        <taxon>Parnassiinae</taxon>
        <taxon>Parnassini</taxon>
        <taxon>Parnassius</taxon>
        <taxon>Driopa</taxon>
    </lineage>
</organism>
<proteinExistence type="predicted"/>
<evidence type="ECO:0000256" key="1">
    <source>
        <dbReference type="SAM" id="Coils"/>
    </source>
</evidence>
<reference evidence="2 3" key="1">
    <citation type="submission" date="2023-11" db="EMBL/GenBank/DDBJ databases">
        <authorList>
            <person name="Hedman E."/>
            <person name="Englund M."/>
            <person name="Stromberg M."/>
            <person name="Nyberg Akerstrom W."/>
            <person name="Nylinder S."/>
            <person name="Jareborg N."/>
            <person name="Kallberg Y."/>
            <person name="Kronander E."/>
        </authorList>
    </citation>
    <scope>NUCLEOTIDE SEQUENCE [LARGE SCALE GENOMIC DNA]</scope>
</reference>
<dbReference type="AlphaFoldDB" id="A0AAV1KBS5"/>
<sequence>MSLFDEIRLSFCNISKHNITDLNSSRNFDKSCVHCDTLLVMASTQTDEYELCICSETVDSKMVPSTLDIAIQTDSALAENVSYVNNNNVETCIDCSKCLECEKLKENATKLESDIQHSNFTIAEMQSEIDRYEENVIILQKMADEECDGNRKLKALIDNLKLNLELIDSKYSDPSGKFNTVCCETCNAQVQTESGNL</sequence>
<name>A0AAV1KBS5_9NEOP</name>
<protein>
    <submittedName>
        <fullName evidence="2">Uncharacterized protein</fullName>
    </submittedName>
</protein>
<keyword evidence="1" id="KW-0175">Coiled coil</keyword>
<evidence type="ECO:0000313" key="2">
    <source>
        <dbReference type="EMBL" id="CAK1580543.1"/>
    </source>
</evidence>